<accession>A0A4R4F934</accession>
<dbReference type="GO" id="GO:0016787">
    <property type="term" value="F:hydrolase activity"/>
    <property type="evidence" value="ECO:0007669"/>
    <property type="project" value="UniProtKB-KW"/>
</dbReference>
<evidence type="ECO:0000313" key="9">
    <source>
        <dbReference type="Proteomes" id="UP000295710"/>
    </source>
</evidence>
<organism evidence="8 9">
    <name type="scientific">Extibacter muris</name>
    <dbReference type="NCBI Taxonomy" id="1796622"/>
    <lineage>
        <taxon>Bacteria</taxon>
        <taxon>Bacillati</taxon>
        <taxon>Bacillota</taxon>
        <taxon>Clostridia</taxon>
        <taxon>Lachnospirales</taxon>
        <taxon>Lachnospiraceae</taxon>
        <taxon>Extibacter</taxon>
    </lineage>
</organism>
<dbReference type="Pfam" id="PF00545">
    <property type="entry name" value="Ribonuclease"/>
    <property type="match status" value="1"/>
</dbReference>
<keyword evidence="7" id="KW-0732">Signal</keyword>
<dbReference type="SUPFAM" id="SSF53933">
    <property type="entry name" value="Microbial ribonucleases"/>
    <property type="match status" value="1"/>
</dbReference>
<name>A0A4R4F934_9FIRM</name>
<dbReference type="GO" id="GO:0004521">
    <property type="term" value="F:RNA endonuclease activity"/>
    <property type="evidence" value="ECO:0007669"/>
    <property type="project" value="InterPro"/>
</dbReference>
<dbReference type="InterPro" id="IPR016191">
    <property type="entry name" value="Ribonuclease/ribotoxin"/>
</dbReference>
<feature type="chain" id="PRO_5038602802" description="Ribonuclease" evidence="7">
    <location>
        <begin position="23"/>
        <end position="164"/>
    </location>
</feature>
<dbReference type="InterPro" id="IPR001887">
    <property type="entry name" value="Barnase"/>
</dbReference>
<keyword evidence="9" id="KW-1185">Reference proteome</keyword>
<proteinExistence type="inferred from homology"/>
<keyword evidence="6" id="KW-0378">Hydrolase</keyword>
<keyword evidence="4" id="KW-0964">Secreted</keyword>
<dbReference type="PRINTS" id="PR00117">
    <property type="entry name" value="BARNASE"/>
</dbReference>
<protein>
    <recommendedName>
        <fullName evidence="3">Ribonuclease</fullName>
    </recommendedName>
</protein>
<comment type="similarity">
    <text evidence="2">Belongs to the ribonuclease N1/T1 family.</text>
</comment>
<comment type="subcellular location">
    <subcellularLocation>
        <location evidence="1">Secreted</location>
    </subcellularLocation>
</comment>
<evidence type="ECO:0000256" key="7">
    <source>
        <dbReference type="SAM" id="SignalP"/>
    </source>
</evidence>
<comment type="caution">
    <text evidence="8">The sequence shown here is derived from an EMBL/GenBank/DDBJ whole genome shotgun (WGS) entry which is preliminary data.</text>
</comment>
<gene>
    <name evidence="8" type="ORF">E1963_18790</name>
</gene>
<reference evidence="8 9" key="1">
    <citation type="journal article" date="2016" name="Nat. Microbiol.">
        <title>The Mouse Intestinal Bacterial Collection (miBC) provides host-specific insight into cultured diversity and functional potential of the gut microbiota.</title>
        <authorList>
            <person name="Lagkouvardos I."/>
            <person name="Pukall R."/>
            <person name="Abt B."/>
            <person name="Foesel B.U."/>
            <person name="Meier-Kolthoff J.P."/>
            <person name="Kumar N."/>
            <person name="Bresciani A."/>
            <person name="Martinez I."/>
            <person name="Just S."/>
            <person name="Ziegler C."/>
            <person name="Brugiroux S."/>
            <person name="Garzetti D."/>
            <person name="Wenning M."/>
            <person name="Bui T.P."/>
            <person name="Wang J."/>
            <person name="Hugenholtz F."/>
            <person name="Plugge C.M."/>
            <person name="Peterson D.A."/>
            <person name="Hornef M.W."/>
            <person name="Baines J.F."/>
            <person name="Smidt H."/>
            <person name="Walter J."/>
            <person name="Kristiansen K."/>
            <person name="Nielsen H.B."/>
            <person name="Haller D."/>
            <person name="Overmann J."/>
            <person name="Stecher B."/>
            <person name="Clavel T."/>
        </authorList>
    </citation>
    <scope>NUCLEOTIDE SEQUENCE [LARGE SCALE GENOMIC DNA]</scope>
    <source>
        <strain evidence="8 9">DSM 28560</strain>
    </source>
</reference>
<dbReference type="GO" id="GO:0005576">
    <property type="term" value="C:extracellular region"/>
    <property type="evidence" value="ECO:0007669"/>
    <property type="project" value="UniProtKB-SubCell"/>
</dbReference>
<dbReference type="Gene3D" id="3.10.450.30">
    <property type="entry name" value="Microbial ribonucleases"/>
    <property type="match status" value="1"/>
</dbReference>
<dbReference type="PROSITE" id="PS51257">
    <property type="entry name" value="PROKAR_LIPOPROTEIN"/>
    <property type="match status" value="1"/>
</dbReference>
<dbReference type="AlphaFoldDB" id="A0A4R4F934"/>
<evidence type="ECO:0000256" key="5">
    <source>
        <dbReference type="ARBA" id="ARBA00022722"/>
    </source>
</evidence>
<sequence length="164" mass="17805">MNRKIRYLAGIAALLLCLLAGGCGNPATESTSGGGTGLEAGRRNETVKVEAAGTYTSKAEVAAYIHTYGRLPDNFITKKEAKALGWESKKGNLGEAAPGKSIGGDHFGNYEGLLPEKPGRNYYECDIDGDGSYRGAKRIIYSDDGLIYYTEDHYESFELLYEEE</sequence>
<evidence type="ECO:0000313" key="8">
    <source>
        <dbReference type="EMBL" id="TDA20117.1"/>
    </source>
</evidence>
<evidence type="ECO:0000256" key="4">
    <source>
        <dbReference type="ARBA" id="ARBA00022525"/>
    </source>
</evidence>
<dbReference type="EMBL" id="SMMX01000033">
    <property type="protein sequence ID" value="TDA20117.1"/>
    <property type="molecule type" value="Genomic_DNA"/>
</dbReference>
<dbReference type="Proteomes" id="UP000295710">
    <property type="component" value="Unassembled WGS sequence"/>
</dbReference>
<keyword evidence="5" id="KW-0540">Nuclease</keyword>
<evidence type="ECO:0000256" key="3">
    <source>
        <dbReference type="ARBA" id="ARBA00022214"/>
    </source>
</evidence>
<evidence type="ECO:0000256" key="1">
    <source>
        <dbReference type="ARBA" id="ARBA00004613"/>
    </source>
</evidence>
<dbReference type="GO" id="GO:0003723">
    <property type="term" value="F:RNA binding"/>
    <property type="evidence" value="ECO:0007669"/>
    <property type="project" value="InterPro"/>
</dbReference>
<feature type="signal peptide" evidence="7">
    <location>
        <begin position="1"/>
        <end position="22"/>
    </location>
</feature>
<dbReference type="InterPro" id="IPR000026">
    <property type="entry name" value="N1-like"/>
</dbReference>
<evidence type="ECO:0000256" key="6">
    <source>
        <dbReference type="ARBA" id="ARBA00022801"/>
    </source>
</evidence>
<dbReference type="RefSeq" id="WP_132281526.1">
    <property type="nucleotide sequence ID" value="NZ_JAOBST010000080.1"/>
</dbReference>
<evidence type="ECO:0000256" key="2">
    <source>
        <dbReference type="ARBA" id="ARBA00009006"/>
    </source>
</evidence>